<dbReference type="RefSeq" id="WP_089689008.1">
    <property type="nucleotide sequence ID" value="NZ_FNES01000022.1"/>
</dbReference>
<dbReference type="EMBL" id="FNES01000022">
    <property type="protein sequence ID" value="SDK65647.1"/>
    <property type="molecule type" value="Genomic_DNA"/>
</dbReference>
<proteinExistence type="predicted"/>
<reference evidence="1 2" key="1">
    <citation type="submission" date="2016-10" db="EMBL/GenBank/DDBJ databases">
        <authorList>
            <person name="de Groot N.N."/>
        </authorList>
    </citation>
    <scope>NUCLEOTIDE SEQUENCE [LARGE SCALE GENOMIC DNA]</scope>
    <source>
        <strain evidence="1 2">CGMCC 1.6133</strain>
    </source>
</reference>
<evidence type="ECO:0000313" key="2">
    <source>
        <dbReference type="Proteomes" id="UP000198525"/>
    </source>
</evidence>
<evidence type="ECO:0000313" key="1">
    <source>
        <dbReference type="EMBL" id="SDK65647.1"/>
    </source>
</evidence>
<dbReference type="AlphaFoldDB" id="A0A1G9DP14"/>
<sequence>MNDLSEELRLPVACPSCGSHLFRASQVHNPDDKVFCASCKRYLCLYSEAKELLRLGPGDEREALIEHVVNRPAK</sequence>
<name>A0A1G9DP14_9GAMM</name>
<dbReference type="OrthoDB" id="6183652at2"/>
<organism evidence="1 2">
    <name type="scientific">Billgrantia gudaonensis</name>
    <dbReference type="NCBI Taxonomy" id="376427"/>
    <lineage>
        <taxon>Bacteria</taxon>
        <taxon>Pseudomonadati</taxon>
        <taxon>Pseudomonadota</taxon>
        <taxon>Gammaproteobacteria</taxon>
        <taxon>Oceanospirillales</taxon>
        <taxon>Halomonadaceae</taxon>
        <taxon>Billgrantia</taxon>
    </lineage>
</organism>
<gene>
    <name evidence="1" type="ORF">SAMN04487954_12243</name>
</gene>
<protein>
    <submittedName>
        <fullName evidence="1">Uncharacterized protein</fullName>
    </submittedName>
</protein>
<dbReference type="Proteomes" id="UP000198525">
    <property type="component" value="Unassembled WGS sequence"/>
</dbReference>
<accession>A0A1G9DP14</accession>
<dbReference type="STRING" id="376427.SAMN04487954_12243"/>
<keyword evidence="2" id="KW-1185">Reference proteome</keyword>